<accession>A0A7S3JGL5</accession>
<dbReference type="EMBL" id="HBII01027325">
    <property type="protein sequence ID" value="CAE0352565.1"/>
    <property type="molecule type" value="Transcribed_RNA"/>
</dbReference>
<name>A0A7S3JGL5_9SPIT</name>
<proteinExistence type="predicted"/>
<dbReference type="AlphaFoldDB" id="A0A7S3JGL5"/>
<protein>
    <submittedName>
        <fullName evidence="1">Uncharacterized protein</fullName>
    </submittedName>
</protein>
<sequence length="104" mass="11560">MSRLVLYNCELGLESECCFVSDDVELEFKMKSLHISNFAGDVQGLDEDTFRHIAEGIAASPLKDTLHEVVVGEEGRCIGKNKAQEMLEEVGLQMKARQSRCGPQ</sequence>
<reference evidence="1" key="1">
    <citation type="submission" date="2021-01" db="EMBL/GenBank/DDBJ databases">
        <authorList>
            <person name="Corre E."/>
            <person name="Pelletier E."/>
            <person name="Niang G."/>
            <person name="Scheremetjew M."/>
            <person name="Finn R."/>
            <person name="Kale V."/>
            <person name="Holt S."/>
            <person name="Cochrane G."/>
            <person name="Meng A."/>
            <person name="Brown T."/>
            <person name="Cohen L."/>
        </authorList>
    </citation>
    <scope>NUCLEOTIDE SEQUENCE</scope>
    <source>
        <strain evidence="1">FSP1.4</strain>
    </source>
</reference>
<evidence type="ECO:0000313" key="1">
    <source>
        <dbReference type="EMBL" id="CAE0352565.1"/>
    </source>
</evidence>
<organism evidence="1">
    <name type="scientific">Euplotes harpa</name>
    <dbReference type="NCBI Taxonomy" id="151035"/>
    <lineage>
        <taxon>Eukaryota</taxon>
        <taxon>Sar</taxon>
        <taxon>Alveolata</taxon>
        <taxon>Ciliophora</taxon>
        <taxon>Intramacronucleata</taxon>
        <taxon>Spirotrichea</taxon>
        <taxon>Hypotrichia</taxon>
        <taxon>Euplotida</taxon>
        <taxon>Euplotidae</taxon>
        <taxon>Euplotes</taxon>
    </lineage>
</organism>
<gene>
    <name evidence="1" type="ORF">EHAR0213_LOCUS11481</name>
</gene>